<dbReference type="Pfam" id="PF17921">
    <property type="entry name" value="Integrase_H2C2"/>
    <property type="match status" value="1"/>
</dbReference>
<evidence type="ECO:0000313" key="3">
    <source>
        <dbReference type="Proteomes" id="UP000682733"/>
    </source>
</evidence>
<evidence type="ECO:0000259" key="1">
    <source>
        <dbReference type="PROSITE" id="PS50994"/>
    </source>
</evidence>
<dbReference type="Gene3D" id="3.30.420.10">
    <property type="entry name" value="Ribonuclease H-like superfamily/Ribonuclease H"/>
    <property type="match status" value="1"/>
</dbReference>
<dbReference type="EMBL" id="CAJOBA010081719">
    <property type="protein sequence ID" value="CAF4444852.1"/>
    <property type="molecule type" value="Genomic_DNA"/>
</dbReference>
<dbReference type="Pfam" id="PF00665">
    <property type="entry name" value="rve"/>
    <property type="match status" value="1"/>
</dbReference>
<organism evidence="2 3">
    <name type="scientific">Didymodactylos carnosus</name>
    <dbReference type="NCBI Taxonomy" id="1234261"/>
    <lineage>
        <taxon>Eukaryota</taxon>
        <taxon>Metazoa</taxon>
        <taxon>Spiralia</taxon>
        <taxon>Gnathifera</taxon>
        <taxon>Rotifera</taxon>
        <taxon>Eurotatoria</taxon>
        <taxon>Bdelloidea</taxon>
        <taxon>Philodinida</taxon>
        <taxon>Philodinidae</taxon>
        <taxon>Didymodactylos</taxon>
    </lineage>
</organism>
<dbReference type="FunFam" id="3.30.420.10:FF:000032">
    <property type="entry name" value="Retrovirus-related Pol polyprotein from transposon 297-like Protein"/>
    <property type="match status" value="1"/>
</dbReference>
<dbReference type="PANTHER" id="PTHR37984">
    <property type="entry name" value="PROTEIN CBG26694"/>
    <property type="match status" value="1"/>
</dbReference>
<dbReference type="SUPFAM" id="SSF53098">
    <property type="entry name" value="Ribonuclease H-like"/>
    <property type="match status" value="1"/>
</dbReference>
<dbReference type="InterPro" id="IPR012337">
    <property type="entry name" value="RNaseH-like_sf"/>
</dbReference>
<sequence>KNGRLDRWALQLQDYEFSIKHVAGKHNCVADCLSRYPMSPPDTLVQQKLDEVCTITANPSISPPIFDSTKIKEEQLKNVKMTKMHFDLATGVKMNQYELQNDVIHKIIHRGKSILKLPYIPPNLIQPLLQAYHNHPTAGHLGVVKTWYKIRYRYFWPGMFRSIKSYVKSCQLCHEFKISRTKPAGLLKPIEQPSGILDLMRLDFIGPVPISTTGNKYILVCVDYLSKYAITCALPDCTAESAAKFFVEKVILQFGVPQQLITDNGSHFMAKLFEAVASRCGVHHIKATTYHPQTNGLTERMNATIAASIGAYVNQQQSDWDEFLPFITFAYNTSRQESTKMAPFTLMFGRDPTLPF</sequence>
<dbReference type="InterPro" id="IPR001584">
    <property type="entry name" value="Integrase_cat-core"/>
</dbReference>
<dbReference type="InterPro" id="IPR041588">
    <property type="entry name" value="Integrase_H2C2"/>
</dbReference>
<dbReference type="GO" id="GO:0003676">
    <property type="term" value="F:nucleic acid binding"/>
    <property type="evidence" value="ECO:0007669"/>
    <property type="project" value="InterPro"/>
</dbReference>
<dbReference type="GO" id="GO:0015074">
    <property type="term" value="P:DNA integration"/>
    <property type="evidence" value="ECO:0007669"/>
    <property type="project" value="InterPro"/>
</dbReference>
<accession>A0A8S2WCZ7</accession>
<name>A0A8S2WCZ7_9BILA</name>
<dbReference type="AlphaFoldDB" id="A0A8S2WCZ7"/>
<dbReference type="PROSITE" id="PS50994">
    <property type="entry name" value="INTEGRASE"/>
    <property type="match status" value="1"/>
</dbReference>
<gene>
    <name evidence="2" type="ORF">TMI583_LOCUS45557</name>
</gene>
<feature type="domain" description="Integrase catalytic" evidence="1">
    <location>
        <begin position="189"/>
        <end position="351"/>
    </location>
</feature>
<feature type="non-terminal residue" evidence="2">
    <location>
        <position position="356"/>
    </location>
</feature>
<proteinExistence type="predicted"/>
<dbReference type="Gene3D" id="1.10.340.70">
    <property type="match status" value="1"/>
</dbReference>
<dbReference type="InterPro" id="IPR050951">
    <property type="entry name" value="Retrovirus_Pol_polyprotein"/>
</dbReference>
<dbReference type="InterPro" id="IPR036397">
    <property type="entry name" value="RNaseH_sf"/>
</dbReference>
<feature type="non-terminal residue" evidence="2">
    <location>
        <position position="1"/>
    </location>
</feature>
<dbReference type="PANTHER" id="PTHR37984:SF15">
    <property type="entry name" value="INTEGRASE CATALYTIC DOMAIN-CONTAINING PROTEIN"/>
    <property type="match status" value="1"/>
</dbReference>
<comment type="caution">
    <text evidence="2">The sequence shown here is derived from an EMBL/GenBank/DDBJ whole genome shotgun (WGS) entry which is preliminary data.</text>
</comment>
<dbReference type="FunFam" id="1.10.340.70:FF:000001">
    <property type="entry name" value="Retrovirus-related Pol polyprotein from transposon gypsy-like Protein"/>
    <property type="match status" value="1"/>
</dbReference>
<protein>
    <recommendedName>
        <fullName evidence="1">Integrase catalytic domain-containing protein</fullName>
    </recommendedName>
</protein>
<evidence type="ECO:0000313" key="2">
    <source>
        <dbReference type="EMBL" id="CAF4444852.1"/>
    </source>
</evidence>
<dbReference type="Proteomes" id="UP000682733">
    <property type="component" value="Unassembled WGS sequence"/>
</dbReference>
<reference evidence="2" key="1">
    <citation type="submission" date="2021-02" db="EMBL/GenBank/DDBJ databases">
        <authorList>
            <person name="Nowell W R."/>
        </authorList>
    </citation>
    <scope>NUCLEOTIDE SEQUENCE</scope>
</reference>